<keyword evidence="2" id="KW-1185">Reference proteome</keyword>
<organism evidence="1 2">
    <name type="scientific">Pterulicium gracile</name>
    <dbReference type="NCBI Taxonomy" id="1884261"/>
    <lineage>
        <taxon>Eukaryota</taxon>
        <taxon>Fungi</taxon>
        <taxon>Dikarya</taxon>
        <taxon>Basidiomycota</taxon>
        <taxon>Agaricomycotina</taxon>
        <taxon>Agaricomycetes</taxon>
        <taxon>Agaricomycetidae</taxon>
        <taxon>Agaricales</taxon>
        <taxon>Pleurotineae</taxon>
        <taxon>Pterulaceae</taxon>
        <taxon>Pterulicium</taxon>
    </lineage>
</organism>
<sequence>MPSMGCSRSWCGSCSLCSMRFTSADNAERAEGFQGIDSELEAGVTEPRSFDRFSLV</sequence>
<name>A0A5C3QKH3_9AGAR</name>
<gene>
    <name evidence="1" type="ORF">BDV98DRAFT_568237</name>
</gene>
<evidence type="ECO:0000313" key="2">
    <source>
        <dbReference type="Proteomes" id="UP000305067"/>
    </source>
</evidence>
<dbReference type="Proteomes" id="UP000305067">
    <property type="component" value="Unassembled WGS sequence"/>
</dbReference>
<accession>A0A5C3QKH3</accession>
<proteinExistence type="predicted"/>
<evidence type="ECO:0000313" key="1">
    <source>
        <dbReference type="EMBL" id="TFL00981.1"/>
    </source>
</evidence>
<reference evidence="1 2" key="1">
    <citation type="journal article" date="2019" name="Nat. Ecol. Evol.">
        <title>Megaphylogeny resolves global patterns of mushroom evolution.</title>
        <authorList>
            <person name="Varga T."/>
            <person name="Krizsan K."/>
            <person name="Foldi C."/>
            <person name="Dima B."/>
            <person name="Sanchez-Garcia M."/>
            <person name="Sanchez-Ramirez S."/>
            <person name="Szollosi G.J."/>
            <person name="Szarkandi J.G."/>
            <person name="Papp V."/>
            <person name="Albert L."/>
            <person name="Andreopoulos W."/>
            <person name="Angelini C."/>
            <person name="Antonin V."/>
            <person name="Barry K.W."/>
            <person name="Bougher N.L."/>
            <person name="Buchanan P."/>
            <person name="Buyck B."/>
            <person name="Bense V."/>
            <person name="Catcheside P."/>
            <person name="Chovatia M."/>
            <person name="Cooper J."/>
            <person name="Damon W."/>
            <person name="Desjardin D."/>
            <person name="Finy P."/>
            <person name="Geml J."/>
            <person name="Haridas S."/>
            <person name="Hughes K."/>
            <person name="Justo A."/>
            <person name="Karasinski D."/>
            <person name="Kautmanova I."/>
            <person name="Kiss B."/>
            <person name="Kocsube S."/>
            <person name="Kotiranta H."/>
            <person name="LaButti K.M."/>
            <person name="Lechner B.E."/>
            <person name="Liimatainen K."/>
            <person name="Lipzen A."/>
            <person name="Lukacs Z."/>
            <person name="Mihaltcheva S."/>
            <person name="Morgado L.N."/>
            <person name="Niskanen T."/>
            <person name="Noordeloos M.E."/>
            <person name="Ohm R.A."/>
            <person name="Ortiz-Santana B."/>
            <person name="Ovrebo C."/>
            <person name="Racz N."/>
            <person name="Riley R."/>
            <person name="Savchenko A."/>
            <person name="Shiryaev A."/>
            <person name="Soop K."/>
            <person name="Spirin V."/>
            <person name="Szebenyi C."/>
            <person name="Tomsovsky M."/>
            <person name="Tulloss R.E."/>
            <person name="Uehling J."/>
            <person name="Grigoriev I.V."/>
            <person name="Vagvolgyi C."/>
            <person name="Papp T."/>
            <person name="Martin F.M."/>
            <person name="Miettinen O."/>
            <person name="Hibbett D.S."/>
            <person name="Nagy L.G."/>
        </authorList>
    </citation>
    <scope>NUCLEOTIDE SEQUENCE [LARGE SCALE GENOMIC DNA]</scope>
    <source>
        <strain evidence="1 2">CBS 309.79</strain>
    </source>
</reference>
<dbReference type="EMBL" id="ML178826">
    <property type="protein sequence ID" value="TFL00981.1"/>
    <property type="molecule type" value="Genomic_DNA"/>
</dbReference>
<dbReference type="AlphaFoldDB" id="A0A5C3QKH3"/>
<protein>
    <submittedName>
        <fullName evidence="1">Uncharacterized protein</fullName>
    </submittedName>
</protein>